<gene>
    <name evidence="4" type="ORF">MCHUDSM44219_03577</name>
</gene>
<dbReference type="Pfam" id="PF09203">
    <property type="entry name" value="MspA"/>
    <property type="match status" value="1"/>
</dbReference>
<comment type="caution">
    <text evidence="4">The sequence shown here is derived from an EMBL/GenBank/DDBJ whole genome shotgun (WGS) entry which is preliminary data.</text>
</comment>
<dbReference type="PATRIC" id="fig|1800.3.peg.3605"/>
<evidence type="ECO:0000313" key="4">
    <source>
        <dbReference type="EMBL" id="KMO74659.1"/>
    </source>
</evidence>
<dbReference type="AlphaFoldDB" id="A0A0J6VX05"/>
<feature type="signal peptide" evidence="3">
    <location>
        <begin position="1"/>
        <end position="25"/>
    </location>
</feature>
<dbReference type="EMBL" id="JYNX01000054">
    <property type="protein sequence ID" value="KMO74659.1"/>
    <property type="molecule type" value="Genomic_DNA"/>
</dbReference>
<dbReference type="Proteomes" id="UP000036176">
    <property type="component" value="Unassembled WGS sequence"/>
</dbReference>
<dbReference type="Gene3D" id="2.60.40.1650">
    <property type="entry name" value="Porin MspA (Ig-like beta-sandwich domain)"/>
    <property type="match status" value="2"/>
</dbReference>
<protein>
    <submittedName>
        <fullName evidence="4">MspA</fullName>
    </submittedName>
</protein>
<evidence type="ECO:0000256" key="2">
    <source>
        <dbReference type="SAM" id="MobiDB-lite"/>
    </source>
</evidence>
<dbReference type="InterPro" id="IPR036435">
    <property type="entry name" value="Leukocidin/porin_MspA_sf"/>
</dbReference>
<evidence type="ECO:0000256" key="3">
    <source>
        <dbReference type="SAM" id="SignalP"/>
    </source>
</evidence>
<organism evidence="4 5">
    <name type="scientific">Mycolicibacterium chubuense</name>
    <name type="common">Mycobacterium chubuense</name>
    <dbReference type="NCBI Taxonomy" id="1800"/>
    <lineage>
        <taxon>Bacteria</taxon>
        <taxon>Bacillati</taxon>
        <taxon>Actinomycetota</taxon>
        <taxon>Actinomycetes</taxon>
        <taxon>Mycobacteriales</taxon>
        <taxon>Mycobacteriaceae</taxon>
        <taxon>Mycolicibacterium</taxon>
    </lineage>
</organism>
<feature type="region of interest" description="Disordered" evidence="2">
    <location>
        <begin position="42"/>
        <end position="71"/>
    </location>
</feature>
<keyword evidence="5" id="KW-1185">Reference proteome</keyword>
<reference evidence="4 5" key="1">
    <citation type="journal article" date="2015" name="Genome Biol. Evol.">
        <title>Characterization of Three Mycobacterium spp. with Potential Use in Bioremediation by Genome Sequencing and Comparative Genomics.</title>
        <authorList>
            <person name="Das S."/>
            <person name="Pettersson B.M."/>
            <person name="Behra P.R."/>
            <person name="Ramesh M."/>
            <person name="Dasgupta S."/>
            <person name="Bhattacharya A."/>
            <person name="Kirsebom L.A."/>
        </authorList>
    </citation>
    <scope>NUCLEOTIDE SEQUENCE [LARGE SCALE GENOMIC DNA]</scope>
    <source>
        <strain evidence="4 5">DSM 44219</strain>
    </source>
</reference>
<sequence length="248" mass="25203" precursor="true">MRLPFLALPAGWLLLGALWSPAAAAQPDVAPVTPEQPVVAAAADPTAAPVDAPPEGAVVSPPPATTKSPDGWTLTVGAKDETQKIIAPLTTAVSSREYEVGGVFTGSMSGPDEDAPPRGVLEVGYQIGCGIDMSTSNGVSLTGTAGINSSLGILGTDVISPFPEGVLPGVGGNLGGGITIGLKPGIINMVKVTEKQFVGADPWVMVAGFRIKIDGCVGESFIRSYAVLTRSTDVSDAVLAYYGETKKV</sequence>
<evidence type="ECO:0000313" key="5">
    <source>
        <dbReference type="Proteomes" id="UP000036176"/>
    </source>
</evidence>
<dbReference type="SUPFAM" id="SSF56959">
    <property type="entry name" value="Leukocidin-like"/>
    <property type="match status" value="1"/>
</dbReference>
<keyword evidence="1 3" id="KW-0732">Signal</keyword>
<feature type="chain" id="PRO_5039406891" evidence="3">
    <location>
        <begin position="26"/>
        <end position="248"/>
    </location>
</feature>
<dbReference type="OrthoDB" id="4748350at2"/>
<evidence type="ECO:0000256" key="1">
    <source>
        <dbReference type="ARBA" id="ARBA00022729"/>
    </source>
</evidence>
<proteinExistence type="predicted"/>
<name>A0A0J6VX05_MYCCU</name>
<feature type="compositionally biased region" description="Low complexity" evidence="2">
    <location>
        <begin position="42"/>
        <end position="54"/>
    </location>
</feature>
<accession>A0A0J6VX05</accession>
<dbReference type="InterPro" id="IPR015286">
    <property type="entry name" value="Porin_fam_mycobact-type"/>
</dbReference>